<dbReference type="Gene3D" id="3.40.630.30">
    <property type="match status" value="1"/>
</dbReference>
<dbReference type="InterPro" id="IPR052777">
    <property type="entry name" value="Acetyltransferase_Enz"/>
</dbReference>
<proteinExistence type="predicted"/>
<comment type="caution">
    <text evidence="2">The sequence shown here is derived from an EMBL/GenBank/DDBJ whole genome shotgun (WGS) entry which is preliminary data.</text>
</comment>
<dbReference type="GO" id="GO:0016747">
    <property type="term" value="F:acyltransferase activity, transferring groups other than amino-acyl groups"/>
    <property type="evidence" value="ECO:0007669"/>
    <property type="project" value="InterPro"/>
</dbReference>
<feature type="domain" description="N-acetyltransferase" evidence="1">
    <location>
        <begin position="7"/>
        <end position="164"/>
    </location>
</feature>
<dbReference type="CDD" id="cd04301">
    <property type="entry name" value="NAT_SF"/>
    <property type="match status" value="1"/>
</dbReference>
<protein>
    <submittedName>
        <fullName evidence="2">GNAT family N-acetyltransferase</fullName>
    </submittedName>
</protein>
<dbReference type="RefSeq" id="WP_136407177.1">
    <property type="nucleotide sequence ID" value="NZ_JARXRQ010000013.1"/>
</dbReference>
<keyword evidence="2" id="KW-0808">Transferase</keyword>
<dbReference type="PANTHER" id="PTHR43305:SF1">
    <property type="entry name" value="FAMILY N-ACETYLTRANSFERASE, PUTATIVE (AFU_ORTHOLOGUE AFUA_2G01380)-RELATED"/>
    <property type="match status" value="1"/>
</dbReference>
<dbReference type="OrthoDB" id="70840at2"/>
<evidence type="ECO:0000313" key="2">
    <source>
        <dbReference type="EMBL" id="THJ32012.1"/>
    </source>
</evidence>
<reference evidence="2 3" key="1">
    <citation type="submission" date="2019-04" db="EMBL/GenBank/DDBJ databases">
        <title>Lampropedia sp YIM MLB12 draf genome.</title>
        <authorList>
            <person name="Wang Y.-X."/>
        </authorList>
    </citation>
    <scope>NUCLEOTIDE SEQUENCE [LARGE SCALE GENOMIC DNA]</scope>
    <source>
        <strain evidence="2 3">YIM MLB12</strain>
    </source>
</reference>
<dbReference type="PANTHER" id="PTHR43305">
    <property type="entry name" value="FAMILY N-ACETYLTRANSFERASE, PUTATIVE (AFU_ORTHOLOGUE AFUA_2G01380)-RELATED"/>
    <property type="match status" value="1"/>
</dbReference>
<dbReference type="SUPFAM" id="SSF55729">
    <property type="entry name" value="Acyl-CoA N-acyltransferases (Nat)"/>
    <property type="match status" value="1"/>
</dbReference>
<keyword evidence="3" id="KW-1185">Reference proteome</keyword>
<gene>
    <name evidence="2" type="ORF">E8K88_13355</name>
</gene>
<dbReference type="InterPro" id="IPR000182">
    <property type="entry name" value="GNAT_dom"/>
</dbReference>
<sequence>MESPPNVVIRAAQSSEDFDLVRELFDEYASNLSVDLAFQDFEQELSSLPGEYAWPAGCVMLAFVDDQLAGCCALRPLVNSDYSNACEMKRLYVRKLFRGFGLGRSLAHAVMEAAQLSGYSCILLDTLDEMDAARALYEELGFYEIAPYYYNPYPGAFFLKADFF</sequence>
<accession>A0A4V3YWN3</accession>
<dbReference type="EMBL" id="SSWX01000018">
    <property type="protein sequence ID" value="THJ32012.1"/>
    <property type="molecule type" value="Genomic_DNA"/>
</dbReference>
<organism evidence="2 3">
    <name type="scientific">Lampropedia aestuarii</name>
    <dbReference type="NCBI Taxonomy" id="2562762"/>
    <lineage>
        <taxon>Bacteria</taxon>
        <taxon>Pseudomonadati</taxon>
        <taxon>Pseudomonadota</taxon>
        <taxon>Betaproteobacteria</taxon>
        <taxon>Burkholderiales</taxon>
        <taxon>Comamonadaceae</taxon>
        <taxon>Lampropedia</taxon>
    </lineage>
</organism>
<name>A0A4V3YWN3_9BURK</name>
<dbReference type="Proteomes" id="UP000306236">
    <property type="component" value="Unassembled WGS sequence"/>
</dbReference>
<dbReference type="PROSITE" id="PS51186">
    <property type="entry name" value="GNAT"/>
    <property type="match status" value="1"/>
</dbReference>
<dbReference type="InterPro" id="IPR016181">
    <property type="entry name" value="Acyl_CoA_acyltransferase"/>
</dbReference>
<evidence type="ECO:0000313" key="3">
    <source>
        <dbReference type="Proteomes" id="UP000306236"/>
    </source>
</evidence>
<dbReference type="AlphaFoldDB" id="A0A4V3YWN3"/>
<dbReference type="Pfam" id="PF00583">
    <property type="entry name" value="Acetyltransf_1"/>
    <property type="match status" value="1"/>
</dbReference>
<evidence type="ECO:0000259" key="1">
    <source>
        <dbReference type="PROSITE" id="PS51186"/>
    </source>
</evidence>